<accession>A0A4D6E249</accession>
<dbReference type="RefSeq" id="YP_009821462.1">
    <property type="nucleotide sequence ID" value="NC_048176.1"/>
</dbReference>
<dbReference type="KEGG" id="vg:55012914"/>
<gene>
    <name evidence="1" type="primary">78</name>
    <name evidence="1" type="ORF">SEA_GODONK_78</name>
</gene>
<dbReference type="EMBL" id="MK620899">
    <property type="protein sequence ID" value="QBZ72697.1"/>
    <property type="molecule type" value="Genomic_DNA"/>
</dbReference>
<evidence type="ECO:0000313" key="1">
    <source>
        <dbReference type="EMBL" id="QBZ72697.1"/>
    </source>
</evidence>
<proteinExistence type="predicted"/>
<organism evidence="1 2">
    <name type="scientific">Gordonia phage GodonK</name>
    <dbReference type="NCBI Taxonomy" id="2562192"/>
    <lineage>
        <taxon>Viruses</taxon>
        <taxon>Duplodnaviria</taxon>
        <taxon>Heunggongvirae</taxon>
        <taxon>Uroviricota</taxon>
        <taxon>Caudoviricetes</taxon>
        <taxon>Godonkavirus</taxon>
        <taxon>Godonkavirus godonK</taxon>
    </lineage>
</organism>
<evidence type="ECO:0000313" key="2">
    <source>
        <dbReference type="Proteomes" id="UP000297070"/>
    </source>
</evidence>
<reference evidence="1 2" key="1">
    <citation type="submission" date="2019-03" db="EMBL/GenBank/DDBJ databases">
        <authorList>
            <person name="Douthitt C."/>
            <person name="D'Elia T."/>
            <person name="Bockoras C."/>
            <person name="Boss C."/>
            <person name="Clemons M."/>
            <person name="Green W."/>
            <person name="Harel H."/>
            <person name="Larralde J."/>
            <person name="Lopez M."/>
            <person name="Magana D."/>
            <person name="Miguel M."/>
            <person name="Muschweck L."/>
            <person name="Olivos K."/>
            <person name="Racette D."/>
            <person name="Reynolds M."/>
            <person name="Ru Y."/>
            <person name="Santana M."/>
            <person name="Simon R."/>
            <person name="Smotrilla K."/>
            <person name="Sufficool B."/>
            <person name="Tamayo B."/>
            <person name="Tirado E."/>
            <person name="Vajanyi M."/>
            <person name="Weger M."/>
            <person name="Wehr A."/>
            <person name="Whitaker K."/>
            <person name="Garlena R.A."/>
            <person name="Russell D.A."/>
            <person name="Pope W.H."/>
            <person name="Jacobs-Sera D."/>
            <person name="Hatfull G.F."/>
        </authorList>
    </citation>
    <scope>NUCLEOTIDE SEQUENCE [LARGE SCALE GENOMIC DNA]</scope>
</reference>
<dbReference type="GeneID" id="55012914"/>
<name>A0A4D6E249_9CAUD</name>
<sequence>MATDHAASVQGVALRVCKLDTDGTPLVGTKTCFVTSAFMSFGFTPEYTEGEEIEEKGADGSVCVYYQAPDVLKRVTFSLQICDPSPELSEILAGGTLLLPGVGTDPVGYAAPEQGVDATPNGVAFEVWSRAIVKGKPAAVNPYWRWVFPYAKMKFTGDRMLENGMMANEFEGWGVGNEEYDAGPAGDWEYTSARPFQYARDASAPVGVNDYVAVTGS</sequence>
<dbReference type="Proteomes" id="UP000297070">
    <property type="component" value="Segment"/>
</dbReference>
<protein>
    <submittedName>
        <fullName evidence="1">Major tail protein</fullName>
    </submittedName>
</protein>
<keyword evidence="2" id="KW-1185">Reference proteome</keyword>